<proteinExistence type="predicted"/>
<comment type="caution">
    <text evidence="2">The sequence shown here is derived from an EMBL/GenBank/DDBJ whole genome shotgun (WGS) entry which is preliminary data.</text>
</comment>
<name>A0ABP8KHB2_9MICO</name>
<evidence type="ECO:0000313" key="3">
    <source>
        <dbReference type="Proteomes" id="UP001500945"/>
    </source>
</evidence>
<dbReference type="EMBL" id="BAABGM010000013">
    <property type="protein sequence ID" value="GAA4406355.1"/>
    <property type="molecule type" value="Genomic_DNA"/>
</dbReference>
<protein>
    <submittedName>
        <fullName evidence="2">Uncharacterized protein</fullName>
    </submittedName>
</protein>
<gene>
    <name evidence="2" type="ORF">GCM10023168_21070</name>
</gene>
<keyword evidence="3" id="KW-1185">Reference proteome</keyword>
<evidence type="ECO:0000313" key="2">
    <source>
        <dbReference type="EMBL" id="GAA4406355.1"/>
    </source>
</evidence>
<accession>A0ABP8KHB2</accession>
<evidence type="ECO:0000256" key="1">
    <source>
        <dbReference type="SAM" id="MobiDB-lite"/>
    </source>
</evidence>
<feature type="region of interest" description="Disordered" evidence="1">
    <location>
        <begin position="17"/>
        <end position="44"/>
    </location>
</feature>
<sequence length="185" mass="20685">MDPRDDAPVLPVQHQVHRPLPSTFPVPELAADSSSSGRHTRRGREAIGELPEELALPPVAHWSEDHRRLMTDSFLTSAAWAPDEGATLTLRWPPQAHLDDPGDITECTVYWCREHASAFDPVCLDCEGPLARVPEVTPAVWRWVVRVETWLPTGTGSGSVLDTVQDVHVMTTTMDPRHVDYRRDT</sequence>
<dbReference type="Proteomes" id="UP001500945">
    <property type="component" value="Unassembled WGS sequence"/>
</dbReference>
<organism evidence="2 3">
    <name type="scientific">Fodinibacter luteus</name>
    <dbReference type="NCBI Taxonomy" id="552064"/>
    <lineage>
        <taxon>Bacteria</taxon>
        <taxon>Bacillati</taxon>
        <taxon>Actinomycetota</taxon>
        <taxon>Actinomycetes</taxon>
        <taxon>Micrococcales</taxon>
        <taxon>Intrasporangiaceae</taxon>
        <taxon>Fodinibacter (ex Wang et al. 2009)</taxon>
    </lineage>
</organism>
<reference evidence="3" key="1">
    <citation type="journal article" date="2019" name="Int. J. Syst. Evol. Microbiol.">
        <title>The Global Catalogue of Microorganisms (GCM) 10K type strain sequencing project: providing services to taxonomists for standard genome sequencing and annotation.</title>
        <authorList>
            <consortium name="The Broad Institute Genomics Platform"/>
            <consortium name="The Broad Institute Genome Sequencing Center for Infectious Disease"/>
            <person name="Wu L."/>
            <person name="Ma J."/>
        </authorList>
    </citation>
    <scope>NUCLEOTIDE SEQUENCE [LARGE SCALE GENOMIC DNA]</scope>
    <source>
        <strain evidence="3">JCM 17809</strain>
    </source>
</reference>